<name>A0AAD5UYD6_9APHY</name>
<keyword evidence="10 12" id="KW-0238">DNA-binding</keyword>
<dbReference type="Pfam" id="PF08996">
    <property type="entry name" value="zf-DNA_Pol"/>
    <property type="match status" value="1"/>
</dbReference>
<dbReference type="Gene3D" id="1.10.132.60">
    <property type="entry name" value="DNA polymerase family B, C-terminal domain"/>
    <property type="match status" value="1"/>
</dbReference>
<protein>
    <recommendedName>
        <fullName evidence="12">DNA polymerase</fullName>
        <ecNumber evidence="12">2.7.7.7</ecNumber>
    </recommendedName>
</protein>
<feature type="domain" description="Zinc finger DNA-directed DNA polymerase family B alpha" evidence="16">
    <location>
        <begin position="1255"/>
        <end position="1432"/>
    </location>
</feature>
<dbReference type="GO" id="GO:0006281">
    <property type="term" value="P:DNA repair"/>
    <property type="evidence" value="ECO:0007669"/>
    <property type="project" value="UniProtKB-ARBA"/>
</dbReference>
<dbReference type="SUPFAM" id="SSF56672">
    <property type="entry name" value="DNA/RNA polymerases"/>
    <property type="match status" value="1"/>
</dbReference>
<evidence type="ECO:0000256" key="7">
    <source>
        <dbReference type="ARBA" id="ARBA00022771"/>
    </source>
</evidence>
<evidence type="ECO:0000256" key="9">
    <source>
        <dbReference type="ARBA" id="ARBA00022932"/>
    </source>
</evidence>
<dbReference type="Gene3D" id="3.90.1600.10">
    <property type="entry name" value="Palm domain of DNA polymerase"/>
    <property type="match status" value="1"/>
</dbReference>
<evidence type="ECO:0000259" key="15">
    <source>
        <dbReference type="Pfam" id="PF03104"/>
    </source>
</evidence>
<dbReference type="Pfam" id="PF03104">
    <property type="entry name" value="DNA_pol_B_exo1"/>
    <property type="match status" value="1"/>
</dbReference>
<dbReference type="GO" id="GO:0000166">
    <property type="term" value="F:nucleotide binding"/>
    <property type="evidence" value="ECO:0007669"/>
    <property type="project" value="InterPro"/>
</dbReference>
<dbReference type="InterPro" id="IPR017964">
    <property type="entry name" value="DNA-dir_DNA_pol_B_CS"/>
</dbReference>
<comment type="similarity">
    <text evidence="2 12">Belongs to the DNA polymerase type-B family.</text>
</comment>
<sequence>MSERAKRERKAKLDKLAEYKRAREGGGRKYQVEEDTKIYDEVTEEQYKTIVSGRLARSDFIEEDGVSGYTDHGVDDFEAAEEYPESDEDIRPSKSQSPFESLSAHLTSHRLISTLLSEEGEEYRETPSDATPLVPAARSRKRKPAFQPDVEEASPVAKSKIPVSRRATSDLYSHRGDYTDDPSSDWGPDGTFGGPSGPTSEDEVVESPFKKQRTDAPGISRTITGMRQMGVVSNSDAENTGSEFDDINMDDWTQDLEDDDPMPVPKKEEKPVQIPPAKQVNGAKKEPAKPKFDSTPAWLSVYDSLTVSRDDTFGSLPSAPAASISSSSNLSVLEPDESFRFFWLDYLEHEGKLFFTGKTQDKKTKAWVSCCVTVENLQRNLFVLPRERRLDLDEETDELYETDDIPSPGDVYSDFDRIRKRANISGFKAKFVKRKYAFGEADVPRAETQWLKVVYGFNEPQIQDDVSSPNFSRIFGTNTSAFELLVLKRKIMGPCWIQIKNPYVEHKGVSWCKVEVTVSDPKDFNPIRDNDPTAPTGIPPLTVASLSIRTIVNHAENNCEIVCATARIWSNMQIEDPTPPEQLSCSVHTFVRPLDRFPDNFEAQAKGGGRSFITCVKNERVLLNSLLVTIFRSDPDVIVGHEFLGVSLDVLLHRMRDLKADHWSRVGRFRRSKWPPIGRQGSNLRFMNGRLVCDLASDSAKGMISSTTWSLTEMCKTHLKSERQDIDPDDTAGYMDSSVRDPGRLLTFVRHCELDAHYQMALAAKVQILPLTRQLTNLAGNSWNKTLNGGRAERNEYILLHEFHRLKYVCPDKSWGKKSKANDDGEKKTKPKRDKYKGGLVLEPKRGLWDKYILVMDFNSLYPSIIQEYNIDFTTIDRVEEDEEGEGEEKIPEPPDSSVAQGVLPRLIATLVNRRRQVKGLMKDRRATPVQLLQWDIKQMALKLTANSMYGCLGFELSRFYAKPLAALTTFKGREILTQTKELAESMQLDVVYGDTDSLFVNTNVTELVDALKISAEFKKAVNERYKLLEIDLDGVFQRLLLLQKKKYAALKVEDTTRTTIEVKGLDMKRREYCALSKAVSQFVLDKILSDEATEIVVEKIHEYLATLGEDVRAGKIPLDDYIIFKRLGKDPESYPDAKSQPHVQVALWLKSRGSTARSGDVIPYIFCLGEKKETSKSGQAERAKHPDELRKAGSELVIDYEHYLSSQILPPIERLCEPIEGTDRSRLAQCLGLDPNRYKSITLGEAEGRGLGSLSEKERFKNADPFIVRCKSCQGEGIFAPIGDRASSMLFSAGPSCKACRASISTPSLQMQLEVQIREHISKYYLHWTVCDDQTCGVRTRSQGVYGRTCIRPGCQGTPRQEYSDAELYDQLKYYLYLFDAEKAKEGAGTKQAEINAVCGEQAIFLQVMSETVTKYLDKCGRRWIQLSSLFSFMKV</sequence>
<accession>A0AAD5UYD6</accession>
<dbReference type="InterPro" id="IPR015088">
    <property type="entry name" value="Znf_DNA-dir_DNA_pol_B_alpha"/>
</dbReference>
<dbReference type="InterPro" id="IPR036397">
    <property type="entry name" value="RNaseH_sf"/>
</dbReference>
<dbReference type="InterPro" id="IPR045846">
    <property type="entry name" value="POLBc_alpha"/>
</dbReference>
<dbReference type="GO" id="GO:0003887">
    <property type="term" value="F:DNA-directed DNA polymerase activity"/>
    <property type="evidence" value="ECO:0007669"/>
    <property type="project" value="UniProtKB-KW"/>
</dbReference>
<evidence type="ECO:0000256" key="5">
    <source>
        <dbReference type="ARBA" id="ARBA00022705"/>
    </source>
</evidence>
<organism evidence="18 19">
    <name type="scientific">Meripilus lineatus</name>
    <dbReference type="NCBI Taxonomy" id="2056292"/>
    <lineage>
        <taxon>Eukaryota</taxon>
        <taxon>Fungi</taxon>
        <taxon>Dikarya</taxon>
        <taxon>Basidiomycota</taxon>
        <taxon>Agaricomycotina</taxon>
        <taxon>Agaricomycetes</taxon>
        <taxon>Polyporales</taxon>
        <taxon>Meripilaceae</taxon>
        <taxon>Meripilus</taxon>
    </lineage>
</organism>
<dbReference type="GO" id="GO:0006272">
    <property type="term" value="P:leading strand elongation"/>
    <property type="evidence" value="ECO:0007669"/>
    <property type="project" value="TreeGrafter"/>
</dbReference>
<dbReference type="PRINTS" id="PR00106">
    <property type="entry name" value="DNAPOLB"/>
</dbReference>
<dbReference type="Gene3D" id="1.10.287.690">
    <property type="entry name" value="Helix hairpin bin"/>
    <property type="match status" value="1"/>
</dbReference>
<dbReference type="InterPro" id="IPR038256">
    <property type="entry name" value="Pol_alpha_znc_sf"/>
</dbReference>
<feature type="domain" description="DNA-directed DNA polymerase family B exonuclease" evidence="15">
    <location>
        <begin position="473"/>
        <end position="713"/>
    </location>
</feature>
<evidence type="ECO:0000259" key="17">
    <source>
        <dbReference type="Pfam" id="PF12254"/>
    </source>
</evidence>
<evidence type="ECO:0000256" key="12">
    <source>
        <dbReference type="RuleBase" id="RU000442"/>
    </source>
</evidence>
<dbReference type="Pfam" id="PF00136">
    <property type="entry name" value="DNA_pol_B"/>
    <property type="match status" value="1"/>
</dbReference>
<evidence type="ECO:0000256" key="2">
    <source>
        <dbReference type="ARBA" id="ARBA00005755"/>
    </source>
</evidence>
<dbReference type="Gene3D" id="3.30.420.10">
    <property type="entry name" value="Ribonuclease H-like superfamily/Ribonuclease H"/>
    <property type="match status" value="1"/>
</dbReference>
<proteinExistence type="inferred from homology"/>
<dbReference type="FunFam" id="1.10.287.690:FF:000003">
    <property type="entry name" value="DNA polymerase"/>
    <property type="match status" value="1"/>
</dbReference>
<evidence type="ECO:0000259" key="16">
    <source>
        <dbReference type="Pfam" id="PF08996"/>
    </source>
</evidence>
<dbReference type="GO" id="GO:1902975">
    <property type="term" value="P:mitotic DNA replication initiation"/>
    <property type="evidence" value="ECO:0007669"/>
    <property type="project" value="InterPro"/>
</dbReference>
<evidence type="ECO:0000256" key="10">
    <source>
        <dbReference type="ARBA" id="ARBA00023125"/>
    </source>
</evidence>
<evidence type="ECO:0000256" key="1">
    <source>
        <dbReference type="ARBA" id="ARBA00004123"/>
    </source>
</evidence>
<keyword evidence="5 12" id="KW-0235">DNA replication</keyword>
<feature type="domain" description="DNA polymerase alpha catalytic subunit N-terminal" evidence="17">
    <location>
        <begin position="16"/>
        <end position="78"/>
    </location>
</feature>
<dbReference type="GO" id="GO:0005658">
    <property type="term" value="C:alpha DNA polymerase:primase complex"/>
    <property type="evidence" value="ECO:0007669"/>
    <property type="project" value="TreeGrafter"/>
</dbReference>
<dbReference type="InterPro" id="IPR023211">
    <property type="entry name" value="DNA_pol_palm_dom_sf"/>
</dbReference>
<keyword evidence="7" id="KW-0863">Zinc-finger</keyword>
<dbReference type="InterPro" id="IPR042087">
    <property type="entry name" value="DNA_pol_B_thumb"/>
</dbReference>
<keyword evidence="8" id="KW-0862">Zinc</keyword>
<dbReference type="FunFam" id="1.10.132.60:FF:000004">
    <property type="entry name" value="DNA polymerase"/>
    <property type="match status" value="1"/>
</dbReference>
<dbReference type="InterPro" id="IPR043502">
    <property type="entry name" value="DNA/RNA_pol_sf"/>
</dbReference>
<dbReference type="InterPro" id="IPR024647">
    <property type="entry name" value="DNA_pol_a_cat_su_N"/>
</dbReference>
<feature type="region of interest" description="Disordered" evidence="13">
    <location>
        <begin position="117"/>
        <end position="246"/>
    </location>
</feature>
<dbReference type="FunFam" id="3.30.420.10:FF:000036">
    <property type="entry name" value="DNA polymerase"/>
    <property type="match status" value="1"/>
</dbReference>
<dbReference type="PANTHER" id="PTHR45861:SF1">
    <property type="entry name" value="DNA POLYMERASE ALPHA CATALYTIC SUBUNIT"/>
    <property type="match status" value="1"/>
</dbReference>
<dbReference type="GO" id="GO:0003697">
    <property type="term" value="F:single-stranded DNA binding"/>
    <property type="evidence" value="ECO:0007669"/>
    <property type="project" value="TreeGrafter"/>
</dbReference>
<comment type="catalytic activity">
    <reaction evidence="12">
        <text>DNA(n) + a 2'-deoxyribonucleoside 5'-triphosphate = DNA(n+1) + diphosphate</text>
        <dbReference type="Rhea" id="RHEA:22508"/>
        <dbReference type="Rhea" id="RHEA-COMP:17339"/>
        <dbReference type="Rhea" id="RHEA-COMP:17340"/>
        <dbReference type="ChEBI" id="CHEBI:33019"/>
        <dbReference type="ChEBI" id="CHEBI:61560"/>
        <dbReference type="ChEBI" id="CHEBI:173112"/>
        <dbReference type="EC" id="2.7.7.7"/>
    </reaction>
</comment>
<dbReference type="CDD" id="cd05776">
    <property type="entry name" value="DNA_polB_alpha_exo"/>
    <property type="match status" value="1"/>
</dbReference>
<evidence type="ECO:0000256" key="13">
    <source>
        <dbReference type="SAM" id="MobiDB-lite"/>
    </source>
</evidence>
<dbReference type="PANTHER" id="PTHR45861">
    <property type="entry name" value="DNA POLYMERASE ALPHA CATALYTIC SUBUNIT"/>
    <property type="match status" value="1"/>
</dbReference>
<keyword evidence="9 12" id="KW-0239">DNA-directed DNA polymerase</keyword>
<dbReference type="GO" id="GO:0003688">
    <property type="term" value="F:DNA replication origin binding"/>
    <property type="evidence" value="ECO:0007669"/>
    <property type="project" value="TreeGrafter"/>
</dbReference>
<dbReference type="InterPro" id="IPR006134">
    <property type="entry name" value="DNA-dir_DNA_pol_B_multi_dom"/>
</dbReference>
<feature type="domain" description="DNA-directed DNA polymerase family B multifunctional" evidence="14">
    <location>
        <begin position="782"/>
        <end position="1220"/>
    </location>
</feature>
<dbReference type="NCBIfam" id="TIGR00592">
    <property type="entry name" value="pol2"/>
    <property type="match status" value="1"/>
</dbReference>
<evidence type="ECO:0000256" key="8">
    <source>
        <dbReference type="ARBA" id="ARBA00022833"/>
    </source>
</evidence>
<dbReference type="InterPro" id="IPR012337">
    <property type="entry name" value="RNaseH-like_sf"/>
</dbReference>
<dbReference type="Gene3D" id="1.10.3200.20">
    <property type="entry name" value="DNA Polymerase alpha, zinc finger"/>
    <property type="match status" value="1"/>
</dbReference>
<dbReference type="Gene3D" id="3.30.70.2820">
    <property type="match status" value="1"/>
</dbReference>
<evidence type="ECO:0000313" key="19">
    <source>
        <dbReference type="Proteomes" id="UP001212997"/>
    </source>
</evidence>
<dbReference type="GO" id="GO:0006273">
    <property type="term" value="P:lagging strand elongation"/>
    <property type="evidence" value="ECO:0007669"/>
    <property type="project" value="TreeGrafter"/>
</dbReference>
<keyword evidence="4 12" id="KW-0548">Nucleotidyltransferase</keyword>
<keyword evidence="11" id="KW-0539">Nucleus</keyword>
<dbReference type="InterPro" id="IPR006133">
    <property type="entry name" value="DNA-dir_DNA_pol_B_exonuc"/>
</dbReference>
<evidence type="ECO:0000256" key="11">
    <source>
        <dbReference type="ARBA" id="ARBA00023242"/>
    </source>
</evidence>
<keyword evidence="6" id="KW-0479">Metal-binding</keyword>
<reference evidence="18" key="1">
    <citation type="submission" date="2022-07" db="EMBL/GenBank/DDBJ databases">
        <title>Genome Sequence of Physisporinus lineatus.</title>
        <authorList>
            <person name="Buettner E."/>
        </authorList>
    </citation>
    <scope>NUCLEOTIDE SEQUENCE</scope>
    <source>
        <strain evidence="18">VT162</strain>
    </source>
</reference>
<feature type="region of interest" description="Disordered" evidence="13">
    <location>
        <begin position="816"/>
        <end position="835"/>
    </location>
</feature>
<comment type="subcellular location">
    <subcellularLocation>
        <location evidence="1">Nucleus</location>
    </subcellularLocation>
</comment>
<feature type="compositionally biased region" description="Polar residues" evidence="13">
    <location>
        <begin position="93"/>
        <end position="105"/>
    </location>
</feature>
<keyword evidence="19" id="KW-1185">Reference proteome</keyword>
<evidence type="ECO:0000256" key="4">
    <source>
        <dbReference type="ARBA" id="ARBA00022695"/>
    </source>
</evidence>
<dbReference type="GO" id="GO:0003682">
    <property type="term" value="F:chromatin binding"/>
    <property type="evidence" value="ECO:0007669"/>
    <property type="project" value="TreeGrafter"/>
</dbReference>
<dbReference type="SUPFAM" id="SSF53098">
    <property type="entry name" value="Ribonuclease H-like"/>
    <property type="match status" value="1"/>
</dbReference>
<dbReference type="EC" id="2.7.7.7" evidence="12"/>
<evidence type="ECO:0000313" key="18">
    <source>
        <dbReference type="EMBL" id="KAJ3479873.1"/>
    </source>
</evidence>
<dbReference type="SMART" id="SM00486">
    <property type="entry name" value="POLBc"/>
    <property type="match status" value="1"/>
</dbReference>
<keyword evidence="3 12" id="KW-0808">Transferase</keyword>
<dbReference type="FunFam" id="3.30.70.2820:FF:000001">
    <property type="entry name" value="DNA polymerase"/>
    <property type="match status" value="1"/>
</dbReference>
<comment type="caution">
    <text evidence="18">The sequence shown here is derived from an EMBL/GenBank/DDBJ whole genome shotgun (WGS) entry which is preliminary data.</text>
</comment>
<dbReference type="GO" id="GO:0008270">
    <property type="term" value="F:zinc ion binding"/>
    <property type="evidence" value="ECO:0007669"/>
    <property type="project" value="UniProtKB-KW"/>
</dbReference>
<dbReference type="Pfam" id="PF12254">
    <property type="entry name" value="DNA_pol_alpha_N"/>
    <property type="match status" value="1"/>
</dbReference>
<feature type="region of interest" description="Disordered" evidence="13">
    <location>
        <begin position="65"/>
        <end position="105"/>
    </location>
</feature>
<evidence type="ECO:0000256" key="6">
    <source>
        <dbReference type="ARBA" id="ARBA00022723"/>
    </source>
</evidence>
<dbReference type="EMBL" id="JANAWD010000410">
    <property type="protein sequence ID" value="KAJ3479873.1"/>
    <property type="molecule type" value="Genomic_DNA"/>
</dbReference>
<dbReference type="Gene3D" id="6.10.10.100">
    <property type="match status" value="1"/>
</dbReference>
<feature type="compositionally biased region" description="Polar residues" evidence="13">
    <location>
        <begin position="221"/>
        <end position="242"/>
    </location>
</feature>
<evidence type="ECO:0000259" key="14">
    <source>
        <dbReference type="Pfam" id="PF00136"/>
    </source>
</evidence>
<dbReference type="CDD" id="cd05532">
    <property type="entry name" value="POLBc_alpha"/>
    <property type="match status" value="1"/>
</dbReference>
<dbReference type="Gene3D" id="2.40.50.730">
    <property type="match status" value="1"/>
</dbReference>
<gene>
    <name evidence="18" type="ORF">NLI96_g8756</name>
</gene>
<dbReference type="Proteomes" id="UP001212997">
    <property type="component" value="Unassembled WGS sequence"/>
</dbReference>
<feature type="compositionally biased region" description="Acidic residues" evidence="13">
    <location>
        <begin position="76"/>
        <end position="88"/>
    </location>
</feature>
<evidence type="ECO:0000256" key="3">
    <source>
        <dbReference type="ARBA" id="ARBA00022679"/>
    </source>
</evidence>
<dbReference type="PROSITE" id="PS00116">
    <property type="entry name" value="DNA_POLYMERASE_B"/>
    <property type="match status" value="1"/>
</dbReference>
<dbReference type="InterPro" id="IPR006172">
    <property type="entry name" value="DNA-dir_DNA_pol_B"/>
</dbReference>